<proteinExistence type="predicted"/>
<evidence type="ECO:0000313" key="3">
    <source>
        <dbReference type="EMBL" id="KAH7317166.1"/>
    </source>
</evidence>
<dbReference type="SUPFAM" id="SSF63829">
    <property type="entry name" value="Calcium-dependent phosphotriesterase"/>
    <property type="match status" value="1"/>
</dbReference>
<dbReference type="InterPro" id="IPR054215">
    <property type="entry name" value="DUF6923"/>
</dbReference>
<dbReference type="AlphaFoldDB" id="A0A8K0SN87"/>
<evidence type="ECO:0000256" key="1">
    <source>
        <dbReference type="SAM" id="Phobius"/>
    </source>
</evidence>
<evidence type="ECO:0000259" key="2">
    <source>
        <dbReference type="Pfam" id="PF21959"/>
    </source>
</evidence>
<keyword evidence="1" id="KW-1133">Transmembrane helix</keyword>
<evidence type="ECO:0000313" key="4">
    <source>
        <dbReference type="Proteomes" id="UP000813444"/>
    </source>
</evidence>
<dbReference type="Pfam" id="PF21959">
    <property type="entry name" value="DUF6923"/>
    <property type="match status" value="1"/>
</dbReference>
<dbReference type="Proteomes" id="UP000813444">
    <property type="component" value="Unassembled WGS sequence"/>
</dbReference>
<feature type="domain" description="DUF6923" evidence="2">
    <location>
        <begin position="140"/>
        <end position="360"/>
    </location>
</feature>
<keyword evidence="4" id="KW-1185">Reference proteome</keyword>
<accession>A0A8K0SN87</accession>
<reference evidence="3" key="1">
    <citation type="journal article" date="2021" name="Nat. Commun.">
        <title>Genetic determinants of endophytism in the Arabidopsis root mycobiome.</title>
        <authorList>
            <person name="Mesny F."/>
            <person name="Miyauchi S."/>
            <person name="Thiergart T."/>
            <person name="Pickel B."/>
            <person name="Atanasova L."/>
            <person name="Karlsson M."/>
            <person name="Huettel B."/>
            <person name="Barry K.W."/>
            <person name="Haridas S."/>
            <person name="Chen C."/>
            <person name="Bauer D."/>
            <person name="Andreopoulos W."/>
            <person name="Pangilinan J."/>
            <person name="LaButti K."/>
            <person name="Riley R."/>
            <person name="Lipzen A."/>
            <person name="Clum A."/>
            <person name="Drula E."/>
            <person name="Henrissat B."/>
            <person name="Kohler A."/>
            <person name="Grigoriev I.V."/>
            <person name="Martin F.M."/>
            <person name="Hacquard S."/>
        </authorList>
    </citation>
    <scope>NUCLEOTIDE SEQUENCE</scope>
    <source>
        <strain evidence="3">MPI-CAGE-CH-0235</strain>
    </source>
</reference>
<comment type="caution">
    <text evidence="3">The sequence shown here is derived from an EMBL/GenBank/DDBJ whole genome shotgun (WGS) entry which is preliminary data.</text>
</comment>
<dbReference type="EMBL" id="JAGPNK010000008">
    <property type="protein sequence ID" value="KAH7317166.1"/>
    <property type="molecule type" value="Genomic_DNA"/>
</dbReference>
<feature type="transmembrane region" description="Helical" evidence="1">
    <location>
        <begin position="85"/>
        <end position="107"/>
    </location>
</feature>
<keyword evidence="1" id="KW-0472">Membrane</keyword>
<name>A0A8K0SN87_9HYPO</name>
<gene>
    <name evidence="3" type="ORF">B0I35DRAFT_479932</name>
</gene>
<organism evidence="3 4">
    <name type="scientific">Stachybotrys elegans</name>
    <dbReference type="NCBI Taxonomy" id="80388"/>
    <lineage>
        <taxon>Eukaryota</taxon>
        <taxon>Fungi</taxon>
        <taxon>Dikarya</taxon>
        <taxon>Ascomycota</taxon>
        <taxon>Pezizomycotina</taxon>
        <taxon>Sordariomycetes</taxon>
        <taxon>Hypocreomycetidae</taxon>
        <taxon>Hypocreales</taxon>
        <taxon>Stachybotryaceae</taxon>
        <taxon>Stachybotrys</taxon>
    </lineage>
</organism>
<protein>
    <recommendedName>
        <fullName evidence="2">DUF6923 domain-containing protein</fullName>
    </recommendedName>
</protein>
<keyword evidence="1" id="KW-0812">Transmembrane</keyword>
<dbReference type="OrthoDB" id="4405280at2759"/>
<feature type="transmembrane region" description="Helical" evidence="1">
    <location>
        <begin position="44"/>
        <end position="64"/>
    </location>
</feature>
<sequence length="366" mass="40327">MSSTEDATSSTEAETTRTRSCIDYFCIDFTSFSNFYSHRDINGVYISGLLYFLCFVNFFHLYFICYNGLKFINFYSHNDTNSFDVFELLCFFYFVIFYLSYVIYIIYTRSTTTTSTSTTSATGPSATFNCPPQGFLIQQRTFYRVDIATGATTLIHSDVGPGGNINAIGYNRFDNFIYGILIGSSNSQVIRISASGDYTLLNLRLSSTSINSGDIDNQGHYWVTESGRDWWQIDLSNSATFGTVLRSGTATLRPSANFIADWSYVPGGGDYLYGVVSNGDTSTLSRFSRTSFTWSSVRELGNVVGSNTWGALYSAADGTMYGGENTSGTIYKFPVAPTPGNATFLSNIPPTSLNDGARCIDSANIS</sequence>